<dbReference type="EMBL" id="VTHL01000019">
    <property type="protein sequence ID" value="TYZ07096.1"/>
    <property type="molecule type" value="Genomic_DNA"/>
</dbReference>
<evidence type="ECO:0000256" key="3">
    <source>
        <dbReference type="PROSITE-ProRule" id="PRU00339"/>
    </source>
</evidence>
<accession>A0A5D6UU61</accession>
<dbReference type="PANTHER" id="PTHR44186:SF1">
    <property type="entry name" value="BARDET-BIEDL SYNDROME 4 PROTEIN"/>
    <property type="match status" value="1"/>
</dbReference>
<dbReference type="SUPFAM" id="SSF48452">
    <property type="entry name" value="TPR-like"/>
    <property type="match status" value="1"/>
</dbReference>
<dbReference type="SMART" id="SM00028">
    <property type="entry name" value="TPR"/>
    <property type="match status" value="4"/>
</dbReference>
<evidence type="ECO:0000313" key="5">
    <source>
        <dbReference type="EMBL" id="TYZ07096.1"/>
    </source>
</evidence>
<evidence type="ECO:0000256" key="4">
    <source>
        <dbReference type="SAM" id="MobiDB-lite"/>
    </source>
</evidence>
<keyword evidence="1" id="KW-0677">Repeat</keyword>
<keyword evidence="6" id="KW-1185">Reference proteome</keyword>
<sequence length="274" mass="29713">MFMLPKGIVKPKEGKSELAQTAARTANRDQGAAAPSTASVDGAAAMGGTAEQPHMSATPAQQKELAQLRARYAAADATTKLRLASDLAAKYAAVTKFDSAGYYYEQVAVARPGEQAWKKAADQYFEAFSFAATEERAKALSAKARELYQRVLKNNPDNLDAKTNLGMAYMASDNPVQGVVMLREVLATDPRNEKALYNLGVLSLQSNQAEKAVERFRELVKYHPDNASGQFYLGVSLAQTGNRAEARKVFTQVKQNSTDPALSASVDQELQKLQ</sequence>
<dbReference type="Proteomes" id="UP000322791">
    <property type="component" value="Unassembled WGS sequence"/>
</dbReference>
<feature type="repeat" description="TPR" evidence="3">
    <location>
        <begin position="193"/>
        <end position="226"/>
    </location>
</feature>
<feature type="region of interest" description="Disordered" evidence="4">
    <location>
        <begin position="1"/>
        <end position="60"/>
    </location>
</feature>
<comment type="caution">
    <text evidence="5">The sequence shown here is derived from an EMBL/GenBank/DDBJ whole genome shotgun (WGS) entry which is preliminary data.</text>
</comment>
<dbReference type="InterPro" id="IPR019734">
    <property type="entry name" value="TPR_rpt"/>
</dbReference>
<reference evidence="5 6" key="1">
    <citation type="submission" date="2019-08" db="EMBL/GenBank/DDBJ databases">
        <authorList>
            <person name="Seo M.-J."/>
        </authorList>
    </citation>
    <scope>NUCLEOTIDE SEQUENCE [LARGE SCALE GENOMIC DNA]</scope>
    <source>
        <strain evidence="5 6">KIGAM108</strain>
    </source>
</reference>
<dbReference type="PROSITE" id="PS50005">
    <property type="entry name" value="TPR"/>
    <property type="match status" value="1"/>
</dbReference>
<dbReference type="Gene3D" id="1.25.40.10">
    <property type="entry name" value="Tetratricopeptide repeat domain"/>
    <property type="match status" value="1"/>
</dbReference>
<keyword evidence="2 3" id="KW-0802">TPR repeat</keyword>
<dbReference type="InterPro" id="IPR011990">
    <property type="entry name" value="TPR-like_helical_dom_sf"/>
</dbReference>
<name>A0A5D6UU61_9BACT</name>
<evidence type="ECO:0000256" key="1">
    <source>
        <dbReference type="ARBA" id="ARBA00022737"/>
    </source>
</evidence>
<dbReference type="AlphaFoldDB" id="A0A5D6UU61"/>
<gene>
    <name evidence="5" type="ORF">FY528_16075</name>
</gene>
<evidence type="ECO:0000313" key="6">
    <source>
        <dbReference type="Proteomes" id="UP000322791"/>
    </source>
</evidence>
<dbReference type="PANTHER" id="PTHR44186">
    <property type="match status" value="1"/>
</dbReference>
<dbReference type="Pfam" id="PF13432">
    <property type="entry name" value="TPR_16"/>
    <property type="match status" value="2"/>
</dbReference>
<proteinExistence type="predicted"/>
<evidence type="ECO:0000256" key="2">
    <source>
        <dbReference type="ARBA" id="ARBA00022803"/>
    </source>
</evidence>
<protein>
    <submittedName>
        <fullName evidence="5">Tetratricopeptide repeat protein</fullName>
    </submittedName>
</protein>
<organism evidence="5 6">
    <name type="scientific">Hymenobacter lutimineralis</name>
    <dbReference type="NCBI Taxonomy" id="2606448"/>
    <lineage>
        <taxon>Bacteria</taxon>
        <taxon>Pseudomonadati</taxon>
        <taxon>Bacteroidota</taxon>
        <taxon>Cytophagia</taxon>
        <taxon>Cytophagales</taxon>
        <taxon>Hymenobacteraceae</taxon>
        <taxon>Hymenobacter</taxon>
    </lineage>
</organism>